<evidence type="ECO:0000256" key="1">
    <source>
        <dbReference type="SAM" id="SignalP"/>
    </source>
</evidence>
<dbReference type="AlphaFoldDB" id="A0AAD7ENS7"/>
<sequence>MRFISVFHVLSALVLATAAAPVIGNGISTANTTEKQKPDLIQTIDIPNVDYGNVEEAEPETDAGCVIA</sequence>
<dbReference type="EMBL" id="JARIHO010000027">
    <property type="protein sequence ID" value="KAJ7339984.1"/>
    <property type="molecule type" value="Genomic_DNA"/>
</dbReference>
<evidence type="ECO:0000313" key="2">
    <source>
        <dbReference type="EMBL" id="KAJ7339984.1"/>
    </source>
</evidence>
<gene>
    <name evidence="2" type="ORF">DFH08DRAFT_964007</name>
</gene>
<keyword evidence="1" id="KW-0732">Signal</keyword>
<accession>A0AAD7ENS7</accession>
<comment type="caution">
    <text evidence="2">The sequence shown here is derived from an EMBL/GenBank/DDBJ whole genome shotgun (WGS) entry which is preliminary data.</text>
</comment>
<proteinExistence type="predicted"/>
<dbReference type="Proteomes" id="UP001218218">
    <property type="component" value="Unassembled WGS sequence"/>
</dbReference>
<feature type="chain" id="PRO_5041928203" evidence="1">
    <location>
        <begin position="20"/>
        <end position="68"/>
    </location>
</feature>
<feature type="signal peptide" evidence="1">
    <location>
        <begin position="1"/>
        <end position="19"/>
    </location>
</feature>
<name>A0AAD7ENS7_9AGAR</name>
<reference evidence="2" key="1">
    <citation type="submission" date="2023-03" db="EMBL/GenBank/DDBJ databases">
        <title>Massive genome expansion in bonnet fungi (Mycena s.s.) driven by repeated elements and novel gene families across ecological guilds.</title>
        <authorList>
            <consortium name="Lawrence Berkeley National Laboratory"/>
            <person name="Harder C.B."/>
            <person name="Miyauchi S."/>
            <person name="Viragh M."/>
            <person name="Kuo A."/>
            <person name="Thoen E."/>
            <person name="Andreopoulos B."/>
            <person name="Lu D."/>
            <person name="Skrede I."/>
            <person name="Drula E."/>
            <person name="Henrissat B."/>
            <person name="Morin E."/>
            <person name="Kohler A."/>
            <person name="Barry K."/>
            <person name="LaButti K."/>
            <person name="Morin E."/>
            <person name="Salamov A."/>
            <person name="Lipzen A."/>
            <person name="Mereny Z."/>
            <person name="Hegedus B."/>
            <person name="Baldrian P."/>
            <person name="Stursova M."/>
            <person name="Weitz H."/>
            <person name="Taylor A."/>
            <person name="Grigoriev I.V."/>
            <person name="Nagy L.G."/>
            <person name="Martin F."/>
            <person name="Kauserud H."/>
        </authorList>
    </citation>
    <scope>NUCLEOTIDE SEQUENCE</scope>
    <source>
        <strain evidence="2">CBHHK002</strain>
    </source>
</reference>
<organism evidence="2 3">
    <name type="scientific">Mycena albidolilacea</name>
    <dbReference type="NCBI Taxonomy" id="1033008"/>
    <lineage>
        <taxon>Eukaryota</taxon>
        <taxon>Fungi</taxon>
        <taxon>Dikarya</taxon>
        <taxon>Basidiomycota</taxon>
        <taxon>Agaricomycotina</taxon>
        <taxon>Agaricomycetes</taxon>
        <taxon>Agaricomycetidae</taxon>
        <taxon>Agaricales</taxon>
        <taxon>Marasmiineae</taxon>
        <taxon>Mycenaceae</taxon>
        <taxon>Mycena</taxon>
    </lineage>
</organism>
<protein>
    <submittedName>
        <fullName evidence="2">Uncharacterized protein</fullName>
    </submittedName>
</protein>
<keyword evidence="3" id="KW-1185">Reference proteome</keyword>
<evidence type="ECO:0000313" key="3">
    <source>
        <dbReference type="Proteomes" id="UP001218218"/>
    </source>
</evidence>